<dbReference type="KEGG" id="kox:KOX_15430"/>
<keyword evidence="1" id="KW-1133">Transmembrane helix</keyword>
<evidence type="ECO:0000313" key="2">
    <source>
        <dbReference type="EMBL" id="AEX04810.1"/>
    </source>
</evidence>
<name>A0A0H3HED3_KLEM8</name>
<evidence type="ECO:0000313" key="3">
    <source>
        <dbReference type="Proteomes" id="UP000007843"/>
    </source>
</evidence>
<accession>A0A0H3HED3</accession>
<protein>
    <submittedName>
        <fullName evidence="2">Uncharacterized protein</fullName>
    </submittedName>
</protein>
<dbReference type="EMBL" id="CP003218">
    <property type="protein sequence ID" value="AEX04810.1"/>
    <property type="molecule type" value="Genomic_DNA"/>
</dbReference>
<gene>
    <name evidence="2" type="ordered locus">KOX_15430</name>
</gene>
<organism evidence="2 3">
    <name type="scientific">Klebsiella michiganensis (strain ATCC 8724 / DSM 4798 / JCM 20051 / NBRC 3318 / NRRL B-199 / KCTC 1686 / BUCSAV 143 / CCM 1901)</name>
    <dbReference type="NCBI Taxonomy" id="1006551"/>
    <lineage>
        <taxon>Bacteria</taxon>
        <taxon>Pseudomonadati</taxon>
        <taxon>Pseudomonadota</taxon>
        <taxon>Gammaproteobacteria</taxon>
        <taxon>Enterobacterales</taxon>
        <taxon>Enterobacteriaceae</taxon>
        <taxon>Klebsiella/Raoultella group</taxon>
        <taxon>Klebsiella</taxon>
    </lineage>
</organism>
<dbReference type="AlphaFoldDB" id="A0A0H3HED3"/>
<dbReference type="HOGENOM" id="CLU_1872696_0_0_6"/>
<proteinExistence type="predicted"/>
<evidence type="ECO:0000256" key="1">
    <source>
        <dbReference type="SAM" id="Phobius"/>
    </source>
</evidence>
<feature type="transmembrane region" description="Helical" evidence="1">
    <location>
        <begin position="6"/>
        <end position="24"/>
    </location>
</feature>
<dbReference type="RefSeq" id="WP_014228559.1">
    <property type="nucleotide sequence ID" value="NC_016612.1"/>
</dbReference>
<keyword evidence="1" id="KW-0812">Transmembrane</keyword>
<reference evidence="2 3" key="1">
    <citation type="journal article" date="2012" name="J. Bacteriol.">
        <title>Complete genome sequence of Klebsiella oxytoca KCTC 1686, used in production of 2,3-butanediol.</title>
        <authorList>
            <person name="Shin S.H."/>
            <person name="Kim S."/>
            <person name="Kim J.Y."/>
            <person name="Lee S."/>
            <person name="Um Y."/>
            <person name="Oh M.K."/>
            <person name="Kim Y.R."/>
            <person name="Lee J."/>
            <person name="Yang K.S."/>
        </authorList>
    </citation>
    <scope>NUCLEOTIDE SEQUENCE [LARGE SCALE GENOMIC DNA]</scope>
    <source>
        <strain evidence="3">ATCC 8724 / DSM 4798 / JCM 20051 / NBRC 3318 / NRRL B-199 / KCTC 1686</strain>
    </source>
</reference>
<dbReference type="Proteomes" id="UP000007843">
    <property type="component" value="Chromosome"/>
</dbReference>
<sequence length="136" mass="15354">MEIISVIGVILTLLGLFIPSLISNHSSRKAEFRKHSAPLRGKLLSEIEAIEGGSYPFRLISDADFNQLLPYAPRRRKNALLDAYTSYLDAHTMAATKHWHDEHPSDGMLFFPTGFSVTNSDEVLKKMQPLKKELSR</sequence>
<keyword evidence="1" id="KW-0472">Membrane</keyword>